<keyword evidence="2 5" id="KW-0812">Transmembrane</keyword>
<feature type="transmembrane region" description="Helical" evidence="5">
    <location>
        <begin position="31"/>
        <end position="50"/>
    </location>
</feature>
<evidence type="ECO:0000256" key="4">
    <source>
        <dbReference type="ARBA" id="ARBA00023136"/>
    </source>
</evidence>
<dbReference type="GO" id="GO:0016020">
    <property type="term" value="C:membrane"/>
    <property type="evidence" value="ECO:0007669"/>
    <property type="project" value="UniProtKB-SubCell"/>
</dbReference>
<dbReference type="HOGENOM" id="CLU_096652_5_1_3"/>
<protein>
    <submittedName>
        <fullName evidence="6">Conserved hypothetical membrane protein</fullName>
    </submittedName>
</protein>
<feature type="transmembrane region" description="Helical" evidence="5">
    <location>
        <begin position="56"/>
        <end position="76"/>
    </location>
</feature>
<feature type="transmembrane region" description="Helical" evidence="5">
    <location>
        <begin position="83"/>
        <end position="101"/>
    </location>
</feature>
<keyword evidence="7" id="KW-1185">Reference proteome</keyword>
<name>B0C5S3_ACAM1</name>
<evidence type="ECO:0000313" key="6">
    <source>
        <dbReference type="EMBL" id="ABW28794.1"/>
    </source>
</evidence>
<evidence type="ECO:0000256" key="1">
    <source>
        <dbReference type="ARBA" id="ARBA00004370"/>
    </source>
</evidence>
<dbReference type="EMBL" id="CP000828">
    <property type="protein sequence ID" value="ABW28794.1"/>
    <property type="molecule type" value="Genomic_DNA"/>
</dbReference>
<dbReference type="eggNOG" id="COG5548">
    <property type="taxonomic scope" value="Bacteria"/>
</dbReference>
<dbReference type="KEGG" id="amr:AM1_3807"/>
<dbReference type="Gene3D" id="1.10.10.1740">
    <property type="entry name" value="Transmembrane protein 14-like"/>
    <property type="match status" value="1"/>
</dbReference>
<accession>B0C5S3</accession>
<dbReference type="OrthoDB" id="468294at2"/>
<organism evidence="6 7">
    <name type="scientific">Acaryochloris marina (strain MBIC 11017)</name>
    <dbReference type="NCBI Taxonomy" id="329726"/>
    <lineage>
        <taxon>Bacteria</taxon>
        <taxon>Bacillati</taxon>
        <taxon>Cyanobacteriota</taxon>
        <taxon>Cyanophyceae</taxon>
        <taxon>Acaryochloridales</taxon>
        <taxon>Acaryochloridaceae</taxon>
        <taxon>Acaryochloris</taxon>
    </lineage>
</organism>
<sequence length="102" mass="10582">MTSSILAAFIYGLFTLLGGIMGYVKSRSKISLISGCFSGMLLLSGALAALKGNAWGLTLAMVVTALLIVVFLVRWLKTRKVMPAGLMVGLGGIALAVMIFGG</sequence>
<dbReference type="AlphaFoldDB" id="B0C5S3"/>
<dbReference type="STRING" id="329726.AM1_3807"/>
<comment type="subcellular location">
    <subcellularLocation>
        <location evidence="1">Membrane</location>
    </subcellularLocation>
</comment>
<keyword evidence="3 5" id="KW-1133">Transmembrane helix</keyword>
<evidence type="ECO:0000256" key="2">
    <source>
        <dbReference type="ARBA" id="ARBA00022692"/>
    </source>
</evidence>
<dbReference type="PANTHER" id="PTHR12668">
    <property type="entry name" value="TRANSMEMBRANE PROTEIN 14, 15"/>
    <property type="match status" value="1"/>
</dbReference>
<gene>
    <name evidence="6" type="ordered locus">AM1_3807</name>
</gene>
<evidence type="ECO:0000256" key="3">
    <source>
        <dbReference type="ARBA" id="ARBA00022989"/>
    </source>
</evidence>
<reference evidence="6 7" key="1">
    <citation type="journal article" date="2008" name="Proc. Natl. Acad. Sci. U.S.A.">
        <title>Niche adaptation and genome expansion in the chlorophyll d-producing cyanobacterium Acaryochloris marina.</title>
        <authorList>
            <person name="Swingley W.D."/>
            <person name="Chen M."/>
            <person name="Cheung P.C."/>
            <person name="Conrad A.L."/>
            <person name="Dejesa L.C."/>
            <person name="Hao J."/>
            <person name="Honchak B.M."/>
            <person name="Karbach L.E."/>
            <person name="Kurdoglu A."/>
            <person name="Lahiri S."/>
            <person name="Mastrian S.D."/>
            <person name="Miyashita H."/>
            <person name="Page L."/>
            <person name="Ramakrishna P."/>
            <person name="Satoh S."/>
            <person name="Sattley W.M."/>
            <person name="Shimada Y."/>
            <person name="Taylor H.L."/>
            <person name="Tomo T."/>
            <person name="Tsuchiya T."/>
            <person name="Wang Z.T."/>
            <person name="Raymond J."/>
            <person name="Mimuro M."/>
            <person name="Blankenship R.E."/>
            <person name="Touchman J.W."/>
        </authorList>
    </citation>
    <scope>NUCLEOTIDE SEQUENCE [LARGE SCALE GENOMIC DNA]</scope>
    <source>
        <strain evidence="7">MBIC 11017</strain>
    </source>
</reference>
<feature type="transmembrane region" description="Helical" evidence="5">
    <location>
        <begin position="6"/>
        <end position="24"/>
    </location>
</feature>
<keyword evidence="4 5" id="KW-0472">Membrane</keyword>
<dbReference type="PANTHER" id="PTHR12668:SF43">
    <property type="entry name" value="TRANSMEMBRANE PROTEIN 14 HOMOLOG"/>
    <property type="match status" value="1"/>
</dbReference>
<dbReference type="Pfam" id="PF03647">
    <property type="entry name" value="Tmemb_14"/>
    <property type="match status" value="1"/>
</dbReference>
<evidence type="ECO:0000256" key="5">
    <source>
        <dbReference type="SAM" id="Phobius"/>
    </source>
</evidence>
<dbReference type="InterPro" id="IPR044890">
    <property type="entry name" value="TMEM14_sf"/>
</dbReference>
<dbReference type="InterPro" id="IPR005349">
    <property type="entry name" value="TMEM14"/>
</dbReference>
<evidence type="ECO:0000313" key="7">
    <source>
        <dbReference type="Proteomes" id="UP000000268"/>
    </source>
</evidence>
<dbReference type="RefSeq" id="WP_012164168.1">
    <property type="nucleotide sequence ID" value="NC_009925.1"/>
</dbReference>
<proteinExistence type="predicted"/>
<dbReference type="Proteomes" id="UP000000268">
    <property type="component" value="Chromosome"/>
</dbReference>